<evidence type="ECO:0000313" key="6">
    <source>
        <dbReference type="EMBL" id="KAK2033598.1"/>
    </source>
</evidence>
<dbReference type="Gene3D" id="3.40.47.10">
    <property type="match status" value="2"/>
</dbReference>
<dbReference type="Pfam" id="PF00109">
    <property type="entry name" value="ketoacyl-synt"/>
    <property type="match status" value="1"/>
</dbReference>
<keyword evidence="3" id="KW-0808">Transferase</keyword>
<comment type="similarity">
    <text evidence="3">Belongs to the thiolase-like superfamily. Beta-ketoacyl-ACP synthases family.</text>
</comment>
<dbReference type="Proteomes" id="UP001232148">
    <property type="component" value="Unassembled WGS sequence"/>
</dbReference>
<feature type="region of interest" description="Disordered" evidence="4">
    <location>
        <begin position="197"/>
        <end position="222"/>
    </location>
</feature>
<dbReference type="InterPro" id="IPR032821">
    <property type="entry name" value="PKS_assoc"/>
</dbReference>
<dbReference type="InterPro" id="IPR014031">
    <property type="entry name" value="Ketoacyl_synth_C"/>
</dbReference>
<organism evidence="6 7">
    <name type="scientific">Colletotrichum zoysiae</name>
    <dbReference type="NCBI Taxonomy" id="1216348"/>
    <lineage>
        <taxon>Eukaryota</taxon>
        <taxon>Fungi</taxon>
        <taxon>Dikarya</taxon>
        <taxon>Ascomycota</taxon>
        <taxon>Pezizomycotina</taxon>
        <taxon>Sordariomycetes</taxon>
        <taxon>Hypocreomycetidae</taxon>
        <taxon>Glomerellales</taxon>
        <taxon>Glomerellaceae</taxon>
        <taxon>Colletotrichum</taxon>
        <taxon>Colletotrichum graminicola species complex</taxon>
    </lineage>
</organism>
<protein>
    <submittedName>
        <fullName evidence="6">Thiolase-like protein</fullName>
    </submittedName>
</protein>
<dbReference type="EMBL" id="MU842820">
    <property type="protein sequence ID" value="KAK2033598.1"/>
    <property type="molecule type" value="Genomic_DNA"/>
</dbReference>
<sequence length="457" mass="48690">MAITSGGKDRTSCSLPAVPAPEPIAIVSIACRLPGHATSPNKLWECLQAGGMAVSDKVPASRYNSAGHDEDPERHVHRGHGPCRVRHAVFFSFNKADEISTGPHQRQLLEVVYECPESGGITLEKISGQEVGCFVGGYSAGYHDIQNRNPEQRPPGMTVGIGRAILSNRISHFLNIRGARLGVLVRFGWRGRGLPVPPDREDECRHRGRSQPLDVARTSPGNRDAAGRLLAHGAVPHIRREGGRLRAEAVNAVFLKRLSDAVRNADPIRAAIRGTANNSDGRTPGINSPSSEAQAAVIRAAYADAGLGLDSQQRYTETGYLECHGTGTPAGDPLEVKGAASALCQGRLPPEPLIIGSLNSNIGHSEPGAGISGLIKATMAVESGTIPGNPTFVTPSPNFDFDGLRVRPTRWNMPWPKTSNKYRRASVNSFCYGGSNAHAVLENAEHFFPAPSGSVSS</sequence>
<dbReference type="PANTHER" id="PTHR43775">
    <property type="entry name" value="FATTY ACID SYNTHASE"/>
    <property type="match status" value="1"/>
</dbReference>
<dbReference type="Pfam" id="PF16197">
    <property type="entry name" value="KAsynt_C_assoc"/>
    <property type="match status" value="1"/>
</dbReference>
<dbReference type="InterPro" id="IPR020841">
    <property type="entry name" value="PKS_Beta-ketoAc_synthase_dom"/>
</dbReference>
<evidence type="ECO:0000256" key="4">
    <source>
        <dbReference type="SAM" id="MobiDB-lite"/>
    </source>
</evidence>
<accession>A0AAD9M987</accession>
<keyword evidence="1" id="KW-0596">Phosphopantetheine</keyword>
<dbReference type="SUPFAM" id="SSF53901">
    <property type="entry name" value="Thiolase-like"/>
    <property type="match status" value="2"/>
</dbReference>
<evidence type="ECO:0000256" key="1">
    <source>
        <dbReference type="ARBA" id="ARBA00022450"/>
    </source>
</evidence>
<evidence type="ECO:0000256" key="3">
    <source>
        <dbReference type="RuleBase" id="RU003694"/>
    </source>
</evidence>
<dbReference type="PANTHER" id="PTHR43775:SF18">
    <property type="entry name" value="ENZYME, PUTATIVE (JCVI)-RELATED"/>
    <property type="match status" value="1"/>
</dbReference>
<dbReference type="GO" id="GO:0004312">
    <property type="term" value="F:fatty acid synthase activity"/>
    <property type="evidence" value="ECO:0007669"/>
    <property type="project" value="TreeGrafter"/>
</dbReference>
<evidence type="ECO:0000313" key="7">
    <source>
        <dbReference type="Proteomes" id="UP001232148"/>
    </source>
</evidence>
<feature type="domain" description="Ketosynthase family 3 (KS3)" evidence="5">
    <location>
        <begin position="21"/>
        <end position="443"/>
    </location>
</feature>
<keyword evidence="7" id="KW-1185">Reference proteome</keyword>
<dbReference type="CDD" id="cd00833">
    <property type="entry name" value="PKS"/>
    <property type="match status" value="1"/>
</dbReference>
<dbReference type="AlphaFoldDB" id="A0AAD9M987"/>
<dbReference type="PROSITE" id="PS52004">
    <property type="entry name" value="KS3_2"/>
    <property type="match status" value="1"/>
</dbReference>
<name>A0AAD9M987_9PEZI</name>
<dbReference type="InterPro" id="IPR014030">
    <property type="entry name" value="Ketoacyl_synth_N"/>
</dbReference>
<proteinExistence type="inferred from homology"/>
<gene>
    <name evidence="6" type="ORF">LX32DRAFT_55918</name>
</gene>
<dbReference type="InterPro" id="IPR050091">
    <property type="entry name" value="PKS_NRPS_Biosynth_Enz"/>
</dbReference>
<comment type="caution">
    <text evidence="6">The sequence shown here is derived from an EMBL/GenBank/DDBJ whole genome shotgun (WGS) entry which is preliminary data.</text>
</comment>
<dbReference type="SMART" id="SM00825">
    <property type="entry name" value="PKS_KS"/>
    <property type="match status" value="1"/>
</dbReference>
<dbReference type="InterPro" id="IPR016039">
    <property type="entry name" value="Thiolase-like"/>
</dbReference>
<keyword evidence="2" id="KW-0597">Phosphoprotein</keyword>
<dbReference type="GO" id="GO:0044550">
    <property type="term" value="P:secondary metabolite biosynthetic process"/>
    <property type="evidence" value="ECO:0007669"/>
    <property type="project" value="TreeGrafter"/>
</dbReference>
<reference evidence="6" key="1">
    <citation type="submission" date="2021-06" db="EMBL/GenBank/DDBJ databases">
        <title>Comparative genomics, transcriptomics and evolutionary studies reveal genomic signatures of adaptation to plant cell wall in hemibiotrophic fungi.</title>
        <authorList>
            <consortium name="DOE Joint Genome Institute"/>
            <person name="Baroncelli R."/>
            <person name="Diaz J.F."/>
            <person name="Benocci T."/>
            <person name="Peng M."/>
            <person name="Battaglia E."/>
            <person name="Haridas S."/>
            <person name="Andreopoulos W."/>
            <person name="Labutti K."/>
            <person name="Pangilinan J."/>
            <person name="Floch G.L."/>
            <person name="Makela M.R."/>
            <person name="Henrissat B."/>
            <person name="Grigoriev I.V."/>
            <person name="Crouch J.A."/>
            <person name="De Vries R.P."/>
            <person name="Sukno S.A."/>
            <person name="Thon M.R."/>
        </authorList>
    </citation>
    <scope>NUCLEOTIDE SEQUENCE</scope>
    <source>
        <strain evidence="6">MAFF235873</strain>
    </source>
</reference>
<evidence type="ECO:0000259" key="5">
    <source>
        <dbReference type="PROSITE" id="PS52004"/>
    </source>
</evidence>
<dbReference type="Pfam" id="PF02801">
    <property type="entry name" value="Ketoacyl-synt_C"/>
    <property type="match status" value="1"/>
</dbReference>
<evidence type="ECO:0000256" key="2">
    <source>
        <dbReference type="ARBA" id="ARBA00022553"/>
    </source>
</evidence>
<dbReference type="GO" id="GO:0006633">
    <property type="term" value="P:fatty acid biosynthetic process"/>
    <property type="evidence" value="ECO:0007669"/>
    <property type="project" value="TreeGrafter"/>
</dbReference>